<dbReference type="EMBL" id="AKWN02000292">
    <property type="protein sequence ID" value="EMP06917.1"/>
    <property type="molecule type" value="Genomic_DNA"/>
</dbReference>
<evidence type="ECO:0000256" key="1">
    <source>
        <dbReference type="SAM" id="Phobius"/>
    </source>
</evidence>
<evidence type="ECO:0000313" key="3">
    <source>
        <dbReference type="Proteomes" id="UP000012117"/>
    </source>
</evidence>
<dbReference type="InterPro" id="IPR036188">
    <property type="entry name" value="FAD/NAD-bd_sf"/>
</dbReference>
<keyword evidence="1" id="KW-1133">Transmembrane helix</keyword>
<accession>M6ZRQ2</accession>
<keyword evidence="1" id="KW-0472">Membrane</keyword>
<organism evidence="2 3">
    <name type="scientific">Leptospira interrogans serovar Pyrogenes str. 200701872</name>
    <dbReference type="NCBI Taxonomy" id="1193029"/>
    <lineage>
        <taxon>Bacteria</taxon>
        <taxon>Pseudomonadati</taxon>
        <taxon>Spirochaetota</taxon>
        <taxon>Spirochaetia</taxon>
        <taxon>Leptospirales</taxon>
        <taxon>Leptospiraceae</taxon>
        <taxon>Leptospira</taxon>
    </lineage>
</organism>
<dbReference type="Pfam" id="PF13450">
    <property type="entry name" value="NAD_binding_8"/>
    <property type="match status" value="1"/>
</dbReference>
<reference evidence="2 3" key="1">
    <citation type="submission" date="2013-01" db="EMBL/GenBank/DDBJ databases">
        <authorList>
            <person name="Harkins D.M."/>
            <person name="Durkin A.S."/>
            <person name="Brinkac L.M."/>
            <person name="Haft D.H."/>
            <person name="Selengut J.D."/>
            <person name="Sanka R."/>
            <person name="DePew J."/>
            <person name="Purushe J."/>
            <person name="Picardeau M."/>
            <person name="Werts C."/>
            <person name="Goarant C."/>
            <person name="Vinetz J.M."/>
            <person name="Sutton G.G."/>
            <person name="Nierman W.C."/>
            <person name="Fouts D.E."/>
        </authorList>
    </citation>
    <scope>NUCLEOTIDE SEQUENCE [LARGE SCALE GENOMIC DNA]</scope>
    <source>
        <strain evidence="2 3">200701872</strain>
    </source>
</reference>
<dbReference type="BioCyc" id="LINT1193029:G11R4-1019-MONOMER"/>
<feature type="transmembrane region" description="Helical" evidence="1">
    <location>
        <begin position="6"/>
        <end position="26"/>
    </location>
</feature>
<evidence type="ECO:0000313" key="2">
    <source>
        <dbReference type="EMBL" id="EMP06917.1"/>
    </source>
</evidence>
<dbReference type="Gene3D" id="3.50.50.60">
    <property type="entry name" value="FAD/NAD(P)-binding domain"/>
    <property type="match status" value="1"/>
</dbReference>
<protein>
    <submittedName>
        <fullName evidence="2">NAD(P)-binding Rossmann-like domain protein</fullName>
    </submittedName>
</protein>
<name>M6ZRQ2_LEPIR</name>
<dbReference type="Proteomes" id="UP000012117">
    <property type="component" value="Unassembled WGS sequence"/>
</dbReference>
<dbReference type="AlphaFoldDB" id="M6ZRQ2"/>
<keyword evidence="1" id="KW-0812">Transmembrane</keyword>
<proteinExistence type="predicted"/>
<comment type="caution">
    <text evidence="2">The sequence shown here is derived from an EMBL/GenBank/DDBJ whole genome shotgun (WGS) entry which is preliminary data.</text>
</comment>
<dbReference type="SUPFAM" id="SSF51905">
    <property type="entry name" value="FAD/NAD(P)-binding domain"/>
    <property type="match status" value="1"/>
</dbReference>
<dbReference type="Gene3D" id="3.90.660.20">
    <property type="entry name" value="Protoporphyrinogen oxidase, mitochondrial, domain 2"/>
    <property type="match status" value="1"/>
</dbReference>
<sequence length="103" mass="11200">MRTQSPDYIVIGAGFTGLLYSTLAVLEGRSVFLYEKQNRSGGLVGSIQTPFGLVETAANGILNSYQLEELASALGLKILTTEKNQKKDLFGKTDLLEDSHSLF</sequence>
<gene>
    <name evidence="2" type="ORF">LEP1GSC124_3338</name>
</gene>